<dbReference type="EMBL" id="CM047580">
    <property type="protein sequence ID" value="KAI9922034.1"/>
    <property type="molecule type" value="Genomic_DNA"/>
</dbReference>
<gene>
    <name evidence="1" type="ORF">PsorP6_000264</name>
</gene>
<protein>
    <submittedName>
        <fullName evidence="1">Uncharacterized protein</fullName>
    </submittedName>
</protein>
<reference evidence="1 2" key="1">
    <citation type="journal article" date="2022" name="bioRxiv">
        <title>The genome of the oomycete Peronosclerospora sorghi, a cosmopolitan pathogen of maize and sorghum, is inflated with dispersed pseudogenes.</title>
        <authorList>
            <person name="Fletcher K."/>
            <person name="Martin F."/>
            <person name="Isakeit T."/>
            <person name="Cavanaugh K."/>
            <person name="Magill C."/>
            <person name="Michelmore R."/>
        </authorList>
    </citation>
    <scope>NUCLEOTIDE SEQUENCE [LARGE SCALE GENOMIC DNA]</scope>
    <source>
        <strain evidence="1">P6</strain>
    </source>
</reference>
<sequence>MLYSSRKAALITPPGPSPTVASAASHPMTRGRSHTLRYRTKRDISFEGYLIKKSDVPMSWKATYFVLEEDTITFYETREDFISNTKLIDRSHFQAI</sequence>
<evidence type="ECO:0000313" key="1">
    <source>
        <dbReference type="EMBL" id="KAI9922034.1"/>
    </source>
</evidence>
<keyword evidence="2" id="KW-1185">Reference proteome</keyword>
<evidence type="ECO:0000313" key="2">
    <source>
        <dbReference type="Proteomes" id="UP001163321"/>
    </source>
</evidence>
<organism evidence="1 2">
    <name type="scientific">Peronosclerospora sorghi</name>
    <dbReference type="NCBI Taxonomy" id="230839"/>
    <lineage>
        <taxon>Eukaryota</taxon>
        <taxon>Sar</taxon>
        <taxon>Stramenopiles</taxon>
        <taxon>Oomycota</taxon>
        <taxon>Peronosporomycetes</taxon>
        <taxon>Peronosporales</taxon>
        <taxon>Peronosporaceae</taxon>
        <taxon>Peronosclerospora</taxon>
    </lineage>
</organism>
<proteinExistence type="predicted"/>
<dbReference type="Proteomes" id="UP001163321">
    <property type="component" value="Chromosome 1"/>
</dbReference>
<name>A0ACC0WTE9_9STRA</name>
<accession>A0ACC0WTE9</accession>
<comment type="caution">
    <text evidence="1">The sequence shown here is derived from an EMBL/GenBank/DDBJ whole genome shotgun (WGS) entry which is preliminary data.</text>
</comment>